<sequence length="165" mass="18641">MLPQFLLLVALPAVVVEGSLPPTKSIASAPWLRGFGDPRAGGCWTRPWICSKGGVPSRRLCCRNRCVDITDDVNNCGFCGVRCPFTWQCCRGICINTNINPFHCGRCWNRCPFGRLCFFGMCGYAQPPFPFPWPPFHPHHPFPPKPPRLPFPLPPQKHQRPLEEE</sequence>
<proteinExistence type="inferred from homology"/>
<dbReference type="PANTHER" id="PTHR33227:SF48">
    <property type="entry name" value="STIGMA-SPECIFIC STIG1-LIKE PROTEIN 4"/>
    <property type="match status" value="1"/>
</dbReference>
<dbReference type="EMBL" id="BSYO01000006">
    <property type="protein sequence ID" value="GMH05761.1"/>
    <property type="molecule type" value="Genomic_DNA"/>
</dbReference>
<evidence type="ECO:0008006" key="6">
    <source>
        <dbReference type="Google" id="ProtNLM"/>
    </source>
</evidence>
<reference evidence="4" key="1">
    <citation type="submission" date="2023-05" db="EMBL/GenBank/DDBJ databases">
        <title>Nepenthes gracilis genome sequencing.</title>
        <authorList>
            <person name="Fukushima K."/>
        </authorList>
    </citation>
    <scope>NUCLEOTIDE SEQUENCE</scope>
    <source>
        <strain evidence="4">SING2019-196</strain>
    </source>
</reference>
<dbReference type="Proteomes" id="UP001279734">
    <property type="component" value="Unassembled WGS sequence"/>
</dbReference>
<organism evidence="4 5">
    <name type="scientific">Nepenthes gracilis</name>
    <name type="common">Slender pitcher plant</name>
    <dbReference type="NCBI Taxonomy" id="150966"/>
    <lineage>
        <taxon>Eukaryota</taxon>
        <taxon>Viridiplantae</taxon>
        <taxon>Streptophyta</taxon>
        <taxon>Embryophyta</taxon>
        <taxon>Tracheophyta</taxon>
        <taxon>Spermatophyta</taxon>
        <taxon>Magnoliopsida</taxon>
        <taxon>eudicotyledons</taxon>
        <taxon>Gunneridae</taxon>
        <taxon>Pentapetalae</taxon>
        <taxon>Caryophyllales</taxon>
        <taxon>Nepenthaceae</taxon>
        <taxon>Nepenthes</taxon>
    </lineage>
</organism>
<name>A0AAD3XIN7_NEPGR</name>
<evidence type="ECO:0000256" key="2">
    <source>
        <dbReference type="ARBA" id="ARBA00022729"/>
    </source>
</evidence>
<comment type="similarity">
    <text evidence="1">Belongs to the STIG1 family.</text>
</comment>
<keyword evidence="2 3" id="KW-0732">Signal</keyword>
<dbReference type="PANTHER" id="PTHR33227">
    <property type="entry name" value="STIGMA-SPECIFIC STIG1-LIKE PROTEIN 3"/>
    <property type="match status" value="1"/>
</dbReference>
<keyword evidence="5" id="KW-1185">Reference proteome</keyword>
<evidence type="ECO:0000313" key="4">
    <source>
        <dbReference type="EMBL" id="GMH05761.1"/>
    </source>
</evidence>
<feature type="signal peptide" evidence="3">
    <location>
        <begin position="1"/>
        <end position="18"/>
    </location>
</feature>
<evidence type="ECO:0000256" key="1">
    <source>
        <dbReference type="ARBA" id="ARBA00006010"/>
    </source>
</evidence>
<evidence type="ECO:0000313" key="5">
    <source>
        <dbReference type="Proteomes" id="UP001279734"/>
    </source>
</evidence>
<dbReference type="AlphaFoldDB" id="A0AAD3XIN7"/>
<comment type="caution">
    <text evidence="4">The sequence shown here is derived from an EMBL/GenBank/DDBJ whole genome shotgun (WGS) entry which is preliminary data.</text>
</comment>
<dbReference type="Pfam" id="PF04885">
    <property type="entry name" value="Stig1"/>
    <property type="match status" value="1"/>
</dbReference>
<gene>
    <name evidence="4" type="ORF">Nepgr_007601</name>
</gene>
<accession>A0AAD3XIN7</accession>
<dbReference type="InterPro" id="IPR006969">
    <property type="entry name" value="Stig-like"/>
</dbReference>
<feature type="chain" id="PRO_5042089821" description="Stigma-specific Stig1 family protein" evidence="3">
    <location>
        <begin position="19"/>
        <end position="165"/>
    </location>
</feature>
<protein>
    <recommendedName>
        <fullName evidence="6">Stigma-specific Stig1 family protein</fullName>
    </recommendedName>
</protein>
<evidence type="ECO:0000256" key="3">
    <source>
        <dbReference type="SAM" id="SignalP"/>
    </source>
</evidence>